<dbReference type="HOGENOM" id="CLU_065341_2_0_4"/>
<dbReference type="PANTHER" id="PTHR31760:SF0">
    <property type="entry name" value="S-ADENOSYL-L-METHIONINE-DEPENDENT METHYLTRANSFERASES SUPERFAMILY PROTEIN"/>
    <property type="match status" value="1"/>
</dbReference>
<dbReference type="STRING" id="1163617.SCD_n03030"/>
<dbReference type="GO" id="GO:0070043">
    <property type="term" value="F:rRNA (guanine-N7-)-methyltransferase activity"/>
    <property type="evidence" value="ECO:0007669"/>
    <property type="project" value="UniProtKB-UniRule"/>
</dbReference>
<dbReference type="eggNOG" id="COG0357">
    <property type="taxonomic scope" value="Bacteria"/>
</dbReference>
<keyword evidence="5 6" id="KW-0949">S-adenosyl-L-methionine</keyword>
<proteinExistence type="inferred from homology"/>
<evidence type="ECO:0000256" key="6">
    <source>
        <dbReference type="HAMAP-Rule" id="MF_00074"/>
    </source>
</evidence>
<dbReference type="Pfam" id="PF02527">
    <property type="entry name" value="GidB"/>
    <property type="match status" value="1"/>
</dbReference>
<keyword evidence="1 6" id="KW-0963">Cytoplasm</keyword>
<sequence length="213" mass="23554">MSPEEKLVCGLEEMGLDLDPATQSRLLSYVELIQKWNQVYNLTAVRDPQKMVTQHLLDSLAVLPHIDGCRIIDVGTGPGLPGIPLALANPSLEVTLLDSNHKKTSFLRQACLELGLKNTTVVCERVEAWRPEEKYDVVISRAFSDLAEFVGLALHLCSNTGLMLAMKGVYPYEELTRLPATVVLQGVEPLKVPSLDAERHLVLLRPIKMEAMG</sequence>
<evidence type="ECO:0000256" key="1">
    <source>
        <dbReference type="ARBA" id="ARBA00022490"/>
    </source>
</evidence>
<feature type="binding site" evidence="6">
    <location>
        <position position="80"/>
    </location>
    <ligand>
        <name>S-adenosyl-L-methionine</name>
        <dbReference type="ChEBI" id="CHEBI:59789"/>
    </ligand>
</feature>
<reference evidence="7 8" key="1">
    <citation type="journal article" date="2012" name="Appl. Environ. Microbiol.">
        <title>Draft genome sequence of a psychrotolerant sulfur-oxidizing bacterium, Sulfuricella denitrificans skB26, and proteomic insights into cold adaptation.</title>
        <authorList>
            <person name="Watanabe T."/>
            <person name="Kojima H."/>
            <person name="Fukui M."/>
        </authorList>
    </citation>
    <scope>NUCLEOTIDE SEQUENCE [LARGE SCALE GENOMIC DNA]</scope>
    <source>
        <strain evidence="8">skB26</strain>
    </source>
</reference>
<dbReference type="PANTHER" id="PTHR31760">
    <property type="entry name" value="S-ADENOSYL-L-METHIONINE-DEPENDENT METHYLTRANSFERASES SUPERFAMILY PROTEIN"/>
    <property type="match status" value="1"/>
</dbReference>
<dbReference type="InterPro" id="IPR029063">
    <property type="entry name" value="SAM-dependent_MTases_sf"/>
</dbReference>
<keyword evidence="8" id="KW-1185">Reference proteome</keyword>
<dbReference type="PIRSF" id="PIRSF003078">
    <property type="entry name" value="GidB"/>
    <property type="match status" value="1"/>
</dbReference>
<dbReference type="Proteomes" id="UP000015559">
    <property type="component" value="Chromosome"/>
</dbReference>
<keyword evidence="4 6" id="KW-0808">Transferase</keyword>
<feature type="binding site" evidence="6">
    <location>
        <begin position="126"/>
        <end position="127"/>
    </location>
    <ligand>
        <name>S-adenosyl-L-methionine</name>
        <dbReference type="ChEBI" id="CHEBI:59789"/>
    </ligand>
</feature>
<dbReference type="HAMAP" id="MF_00074">
    <property type="entry name" value="16SrRNA_methyltr_G"/>
    <property type="match status" value="1"/>
</dbReference>
<evidence type="ECO:0000256" key="3">
    <source>
        <dbReference type="ARBA" id="ARBA00022603"/>
    </source>
</evidence>
<feature type="binding site" evidence="6">
    <location>
        <position position="75"/>
    </location>
    <ligand>
        <name>S-adenosyl-L-methionine</name>
        <dbReference type="ChEBI" id="CHEBI:59789"/>
    </ligand>
</feature>
<dbReference type="RefSeq" id="WP_009207208.1">
    <property type="nucleotide sequence ID" value="NC_022357.1"/>
</dbReference>
<evidence type="ECO:0000313" key="8">
    <source>
        <dbReference type="Proteomes" id="UP000015559"/>
    </source>
</evidence>
<evidence type="ECO:0000256" key="4">
    <source>
        <dbReference type="ARBA" id="ARBA00022679"/>
    </source>
</evidence>
<dbReference type="NCBIfam" id="TIGR00138">
    <property type="entry name" value="rsmG_gidB"/>
    <property type="match status" value="1"/>
</dbReference>
<accession>S6APH7</accession>
<dbReference type="Gene3D" id="3.40.50.150">
    <property type="entry name" value="Vaccinia Virus protein VP39"/>
    <property type="match status" value="1"/>
</dbReference>
<dbReference type="GO" id="GO:0005829">
    <property type="term" value="C:cytosol"/>
    <property type="evidence" value="ECO:0007669"/>
    <property type="project" value="TreeGrafter"/>
</dbReference>
<comment type="similarity">
    <text evidence="6">Belongs to the methyltransferase superfamily. RNA methyltransferase RsmG family.</text>
</comment>
<evidence type="ECO:0000313" key="7">
    <source>
        <dbReference type="EMBL" id="BAN36829.1"/>
    </source>
</evidence>
<dbReference type="EMBL" id="AP013066">
    <property type="protein sequence ID" value="BAN36829.1"/>
    <property type="molecule type" value="Genomic_DNA"/>
</dbReference>
<dbReference type="AlphaFoldDB" id="S6APH7"/>
<gene>
    <name evidence="6" type="primary">rsmG</name>
    <name evidence="7" type="ORF">SCD_n03030</name>
</gene>
<dbReference type="CDD" id="cd02440">
    <property type="entry name" value="AdoMet_MTases"/>
    <property type="match status" value="1"/>
</dbReference>
<keyword evidence="3 6" id="KW-0489">Methyltransferase</keyword>
<name>S6APH7_SULDS</name>
<dbReference type="SUPFAM" id="SSF53335">
    <property type="entry name" value="S-adenosyl-L-methionine-dependent methyltransferases"/>
    <property type="match status" value="1"/>
</dbReference>
<evidence type="ECO:0000256" key="2">
    <source>
        <dbReference type="ARBA" id="ARBA00022552"/>
    </source>
</evidence>
<comment type="function">
    <text evidence="6">Specifically methylates the N7 position of guanine in position 527 of 16S rRNA.</text>
</comment>
<comment type="caution">
    <text evidence="6">Lacks conserved residue(s) required for the propagation of feature annotation.</text>
</comment>
<protein>
    <recommendedName>
        <fullName evidence="6">Ribosomal RNA small subunit methyltransferase G</fullName>
        <ecNumber evidence="6">2.1.1.170</ecNumber>
    </recommendedName>
    <alternativeName>
        <fullName evidence="6">16S rRNA 7-methylguanosine methyltransferase</fullName>
        <shortName evidence="6">16S rRNA m7G methyltransferase</shortName>
    </alternativeName>
</protein>
<feature type="binding site" evidence="6">
    <location>
        <position position="141"/>
    </location>
    <ligand>
        <name>S-adenosyl-L-methionine</name>
        <dbReference type="ChEBI" id="CHEBI:59789"/>
    </ligand>
</feature>
<dbReference type="InterPro" id="IPR003682">
    <property type="entry name" value="rRNA_ssu_MeTfrase_G"/>
</dbReference>
<dbReference type="EC" id="2.1.1.170" evidence="6"/>
<dbReference type="OrthoDB" id="9808773at2"/>
<comment type="catalytic activity">
    <reaction evidence="6">
        <text>guanosine(527) in 16S rRNA + S-adenosyl-L-methionine = N(7)-methylguanosine(527) in 16S rRNA + S-adenosyl-L-homocysteine</text>
        <dbReference type="Rhea" id="RHEA:42732"/>
        <dbReference type="Rhea" id="RHEA-COMP:10209"/>
        <dbReference type="Rhea" id="RHEA-COMP:10210"/>
        <dbReference type="ChEBI" id="CHEBI:57856"/>
        <dbReference type="ChEBI" id="CHEBI:59789"/>
        <dbReference type="ChEBI" id="CHEBI:74269"/>
        <dbReference type="ChEBI" id="CHEBI:74480"/>
        <dbReference type="EC" id="2.1.1.170"/>
    </reaction>
</comment>
<comment type="subcellular location">
    <subcellularLocation>
        <location evidence="6">Cytoplasm</location>
    </subcellularLocation>
</comment>
<evidence type="ECO:0000256" key="5">
    <source>
        <dbReference type="ARBA" id="ARBA00022691"/>
    </source>
</evidence>
<dbReference type="KEGG" id="sdr:SCD_n03030"/>
<organism evidence="7 8">
    <name type="scientific">Sulfuricella denitrificans (strain DSM 22764 / NBRC 105220 / skB26)</name>
    <dbReference type="NCBI Taxonomy" id="1163617"/>
    <lineage>
        <taxon>Bacteria</taxon>
        <taxon>Pseudomonadati</taxon>
        <taxon>Pseudomonadota</taxon>
        <taxon>Betaproteobacteria</taxon>
        <taxon>Nitrosomonadales</taxon>
        <taxon>Sulfuricellaceae</taxon>
        <taxon>Sulfuricella</taxon>
    </lineage>
</organism>
<keyword evidence="2 6" id="KW-0698">rRNA processing</keyword>